<sequence length="134" mass="15247">MIDKRPPFSNFNAASISDGPLRLLTQGQEITHDFDEKQLAEVGFKDMQIVFVSVGMARSFRKFRDHSEPASTLPPPPKDRIPSILLLQPQNFEKLFTLMQQLGAHKTAIHIKAQVLSRRVWEIIQMLPTSPNLL</sequence>
<dbReference type="AlphaFoldDB" id="A0A7R9R3H7"/>
<dbReference type="EMBL" id="OC977426">
    <property type="protein sequence ID" value="CAD7668864.1"/>
    <property type="molecule type" value="Genomic_DNA"/>
</dbReference>
<protein>
    <submittedName>
        <fullName evidence="1">Uncharacterized protein</fullName>
    </submittedName>
</protein>
<dbReference type="OrthoDB" id="289038at2759"/>
<accession>A0A7R9R3H7</accession>
<evidence type="ECO:0000313" key="2">
    <source>
        <dbReference type="Proteomes" id="UP000728032"/>
    </source>
</evidence>
<keyword evidence="2" id="KW-1185">Reference proteome</keyword>
<dbReference type="Proteomes" id="UP000728032">
    <property type="component" value="Unassembled WGS sequence"/>
</dbReference>
<evidence type="ECO:0000313" key="1">
    <source>
        <dbReference type="EMBL" id="CAD7668864.1"/>
    </source>
</evidence>
<dbReference type="EMBL" id="CAJPVJ010062601">
    <property type="protein sequence ID" value="CAG2184313.1"/>
    <property type="molecule type" value="Genomic_DNA"/>
</dbReference>
<organism evidence="1">
    <name type="scientific">Oppiella nova</name>
    <dbReference type="NCBI Taxonomy" id="334625"/>
    <lineage>
        <taxon>Eukaryota</taxon>
        <taxon>Metazoa</taxon>
        <taxon>Ecdysozoa</taxon>
        <taxon>Arthropoda</taxon>
        <taxon>Chelicerata</taxon>
        <taxon>Arachnida</taxon>
        <taxon>Acari</taxon>
        <taxon>Acariformes</taxon>
        <taxon>Sarcoptiformes</taxon>
        <taxon>Oribatida</taxon>
        <taxon>Brachypylina</taxon>
        <taxon>Oppioidea</taxon>
        <taxon>Oppiidae</taxon>
        <taxon>Oppiella</taxon>
    </lineage>
</organism>
<feature type="non-terminal residue" evidence="1">
    <location>
        <position position="134"/>
    </location>
</feature>
<reference evidence="1" key="1">
    <citation type="submission" date="2020-11" db="EMBL/GenBank/DDBJ databases">
        <authorList>
            <person name="Tran Van P."/>
        </authorList>
    </citation>
    <scope>NUCLEOTIDE SEQUENCE</scope>
</reference>
<name>A0A7R9R3H7_9ACAR</name>
<proteinExistence type="predicted"/>
<gene>
    <name evidence="1" type="ORF">ONB1V03_LOCUS23733</name>
</gene>